<name>A0ABR3AAF4_9AGAR</name>
<reference evidence="1 2" key="1">
    <citation type="submission" date="2024-05" db="EMBL/GenBank/DDBJ databases">
        <title>A draft genome resource for the thread blight pathogen Marasmius tenuissimus strain MS-2.</title>
        <authorList>
            <person name="Yulfo-Soto G.E."/>
            <person name="Baruah I.K."/>
            <person name="Amoako-Attah I."/>
            <person name="Bukari Y."/>
            <person name="Meinhardt L.W."/>
            <person name="Bailey B.A."/>
            <person name="Cohen S.P."/>
        </authorList>
    </citation>
    <scope>NUCLEOTIDE SEQUENCE [LARGE SCALE GENOMIC DNA]</scope>
    <source>
        <strain evidence="1 2">MS-2</strain>
    </source>
</reference>
<gene>
    <name evidence="1" type="ORF">AAF712_002890</name>
</gene>
<evidence type="ECO:0000313" key="2">
    <source>
        <dbReference type="Proteomes" id="UP001437256"/>
    </source>
</evidence>
<protein>
    <submittedName>
        <fullName evidence="1">Uncharacterized protein</fullName>
    </submittedName>
</protein>
<comment type="caution">
    <text evidence="1">The sequence shown here is derived from an EMBL/GenBank/DDBJ whole genome shotgun (WGS) entry which is preliminary data.</text>
</comment>
<keyword evidence="2" id="KW-1185">Reference proteome</keyword>
<dbReference type="Proteomes" id="UP001437256">
    <property type="component" value="Unassembled WGS sequence"/>
</dbReference>
<proteinExistence type="predicted"/>
<dbReference type="EMBL" id="JBBXMP010000009">
    <property type="protein sequence ID" value="KAL0069993.1"/>
    <property type="molecule type" value="Genomic_DNA"/>
</dbReference>
<organism evidence="1 2">
    <name type="scientific">Marasmius tenuissimus</name>
    <dbReference type="NCBI Taxonomy" id="585030"/>
    <lineage>
        <taxon>Eukaryota</taxon>
        <taxon>Fungi</taxon>
        <taxon>Dikarya</taxon>
        <taxon>Basidiomycota</taxon>
        <taxon>Agaricomycotina</taxon>
        <taxon>Agaricomycetes</taxon>
        <taxon>Agaricomycetidae</taxon>
        <taxon>Agaricales</taxon>
        <taxon>Marasmiineae</taxon>
        <taxon>Marasmiaceae</taxon>
        <taxon>Marasmius</taxon>
    </lineage>
</organism>
<accession>A0ABR3AAF4</accession>
<evidence type="ECO:0000313" key="1">
    <source>
        <dbReference type="EMBL" id="KAL0069993.1"/>
    </source>
</evidence>
<sequence length="180" mass="19704">MLARLSKSSVKALGLNFPQGSITASTSSGASDGDELVIDLDLLQFVRPVQDLARLLDGCGRTFAPVWNNIQNTLSYDVEQWALLLLELEEDYDDDGEDDEGDMDYTVSGHPELITHPTIPANTPLGGIPRHKQKPLHLYGERPPRIQRNSSYIVRISGVVSSSLISNEGISDPSENNTQS</sequence>